<dbReference type="AlphaFoldDB" id="A0A8X7UWC1"/>
<feature type="compositionally biased region" description="Polar residues" evidence="1">
    <location>
        <begin position="137"/>
        <end position="172"/>
    </location>
</feature>
<name>A0A8X7UWC1_BRACI</name>
<evidence type="ECO:0000313" key="3">
    <source>
        <dbReference type="Proteomes" id="UP000886595"/>
    </source>
</evidence>
<proteinExistence type="predicted"/>
<feature type="region of interest" description="Disordered" evidence="1">
    <location>
        <begin position="69"/>
        <end position="172"/>
    </location>
</feature>
<sequence>MRPLKEDIREGLESTEFATRGELFQEAAEVEEIMDKEKTAENFHRRRDTRVEVDEDDMSDDAVVSGELMIYKDTDEEGEHGAVEQTRSGSGPGEAGSGSAPSSATTGSNSTVVGDSVIGGSVANSSASGVASVAGSFTDSSPSVAGSFADSSPSVAGSFADSSPSVAGSNAN</sequence>
<comment type="caution">
    <text evidence="2">The sequence shown here is derived from an EMBL/GenBank/DDBJ whole genome shotgun (WGS) entry which is preliminary data.</text>
</comment>
<accession>A0A8X7UWC1</accession>
<gene>
    <name evidence="2" type="ORF">Bca52824_039828</name>
</gene>
<organism evidence="2 3">
    <name type="scientific">Brassica carinata</name>
    <name type="common">Ethiopian mustard</name>
    <name type="synonym">Abyssinian cabbage</name>
    <dbReference type="NCBI Taxonomy" id="52824"/>
    <lineage>
        <taxon>Eukaryota</taxon>
        <taxon>Viridiplantae</taxon>
        <taxon>Streptophyta</taxon>
        <taxon>Embryophyta</taxon>
        <taxon>Tracheophyta</taxon>
        <taxon>Spermatophyta</taxon>
        <taxon>Magnoliopsida</taxon>
        <taxon>eudicotyledons</taxon>
        <taxon>Gunneridae</taxon>
        <taxon>Pentapetalae</taxon>
        <taxon>rosids</taxon>
        <taxon>malvids</taxon>
        <taxon>Brassicales</taxon>
        <taxon>Brassicaceae</taxon>
        <taxon>Brassiceae</taxon>
        <taxon>Brassica</taxon>
    </lineage>
</organism>
<dbReference type="EMBL" id="JAAMPC010000009">
    <property type="protein sequence ID" value="KAG2293159.1"/>
    <property type="molecule type" value="Genomic_DNA"/>
</dbReference>
<evidence type="ECO:0000256" key="1">
    <source>
        <dbReference type="SAM" id="MobiDB-lite"/>
    </source>
</evidence>
<feature type="compositionally biased region" description="Low complexity" evidence="1">
    <location>
        <begin position="97"/>
        <end position="136"/>
    </location>
</feature>
<keyword evidence="3" id="KW-1185">Reference proteome</keyword>
<dbReference type="Proteomes" id="UP000886595">
    <property type="component" value="Unassembled WGS sequence"/>
</dbReference>
<evidence type="ECO:0000313" key="2">
    <source>
        <dbReference type="EMBL" id="KAG2293159.1"/>
    </source>
</evidence>
<protein>
    <submittedName>
        <fullName evidence="2">Uncharacterized protein</fullName>
    </submittedName>
</protein>
<reference evidence="2 3" key="1">
    <citation type="submission" date="2020-02" db="EMBL/GenBank/DDBJ databases">
        <authorList>
            <person name="Ma Q."/>
            <person name="Huang Y."/>
            <person name="Song X."/>
            <person name="Pei D."/>
        </authorList>
    </citation>
    <scope>NUCLEOTIDE SEQUENCE [LARGE SCALE GENOMIC DNA]</scope>
    <source>
        <strain evidence="2">Sxm20200214</strain>
        <tissue evidence="2">Leaf</tissue>
    </source>
</reference>